<dbReference type="SUPFAM" id="SSF51445">
    <property type="entry name" value="(Trans)glycosidases"/>
    <property type="match status" value="1"/>
</dbReference>
<dbReference type="AlphaFoldDB" id="A0A239SQH8"/>
<dbReference type="InterPro" id="IPR043894">
    <property type="entry name" value="MupG_C"/>
</dbReference>
<dbReference type="KEGG" id="smen:SAMEA4412692_0732"/>
<dbReference type="Pfam" id="PF05913">
    <property type="entry name" value="MupG_C"/>
    <property type="match status" value="1"/>
</dbReference>
<dbReference type="InterPro" id="IPR008589">
    <property type="entry name" value="MupG"/>
</dbReference>
<dbReference type="Proteomes" id="UP000215185">
    <property type="component" value="Chromosome 1"/>
</dbReference>
<reference evidence="3 4" key="1">
    <citation type="submission" date="2017-06" db="EMBL/GenBank/DDBJ databases">
        <authorList>
            <consortium name="Pathogen Informatics"/>
        </authorList>
    </citation>
    <scope>NUCLEOTIDE SEQUENCE [LARGE SCALE GENOMIC DNA]</scope>
    <source>
        <strain evidence="3 4">NCTC13788</strain>
    </source>
</reference>
<feature type="domain" description="6-phospho-N-acetylmuramidase C-terminal" evidence="1">
    <location>
        <begin position="252"/>
        <end position="342"/>
    </location>
</feature>
<dbReference type="SUPFAM" id="SSF50891">
    <property type="entry name" value="Cyclophilin-like"/>
    <property type="match status" value="1"/>
</dbReference>
<sequence length="343" mass="38538">MEDKVFFSHLGFSLYISQPFQKNQDIVLEYKEAGFSFAFTSLNITEEGGKQHQLQDMVRLCQKEGIALFVDINAESFGCLGIDGLKELGCRAVRVDDGLSEEDIVQLSQVFLVVCNASTLTVDALKRLQKKGLNPNKVMACHNYYPKTYTGLSMERLCRINEELHRYAIPVIAFVPGDEYRMPLFEGLPTVEEHRAFTPLQASVDCLVRGGCDYVCVGDTRLSFESLIEMSYLSKRIIPLKANVPDACKGLVFENRIDKSDYVIRAAHSRSQLAGLGLKGHCVKRYRGDIVLANAHFLRYENELEICLVDLPKDSRQEVIGSVEASSRLLLDAIEAPFSFVFL</sequence>
<dbReference type="InterPro" id="IPR029000">
    <property type="entry name" value="Cyclophilin-like_dom_sf"/>
</dbReference>
<organism evidence="3 4">
    <name type="scientific">Streptococcus merionis</name>
    <dbReference type="NCBI Taxonomy" id="400065"/>
    <lineage>
        <taxon>Bacteria</taxon>
        <taxon>Bacillati</taxon>
        <taxon>Bacillota</taxon>
        <taxon>Bacilli</taxon>
        <taxon>Lactobacillales</taxon>
        <taxon>Streptococcaceae</taxon>
        <taxon>Streptococcus</taxon>
    </lineage>
</organism>
<dbReference type="InterPro" id="IPR013785">
    <property type="entry name" value="Aldolase_TIM"/>
</dbReference>
<evidence type="ECO:0000259" key="2">
    <source>
        <dbReference type="Pfam" id="PF19200"/>
    </source>
</evidence>
<keyword evidence="4" id="KW-1185">Reference proteome</keyword>
<dbReference type="RefSeq" id="WP_231869675.1">
    <property type="nucleotide sequence ID" value="NZ_LT906439.1"/>
</dbReference>
<evidence type="ECO:0000313" key="3">
    <source>
        <dbReference type="EMBL" id="SNU87657.1"/>
    </source>
</evidence>
<evidence type="ECO:0000259" key="1">
    <source>
        <dbReference type="Pfam" id="PF05913"/>
    </source>
</evidence>
<dbReference type="PANTHER" id="PTHR38435:SF2">
    <property type="entry name" value="DUF871 DOMAIN-CONTAINING PROTEIN"/>
    <property type="match status" value="1"/>
</dbReference>
<dbReference type="InterPro" id="IPR017853">
    <property type="entry name" value="GH"/>
</dbReference>
<dbReference type="InterPro" id="IPR043797">
    <property type="entry name" value="MupG_N"/>
</dbReference>
<protein>
    <submittedName>
        <fullName evidence="3">Outer surface protein</fullName>
    </submittedName>
</protein>
<dbReference type="EMBL" id="LT906439">
    <property type="protein sequence ID" value="SNU87657.1"/>
    <property type="molecule type" value="Genomic_DNA"/>
</dbReference>
<dbReference type="Gene3D" id="3.20.20.70">
    <property type="entry name" value="Aldolase class I"/>
    <property type="match status" value="1"/>
</dbReference>
<evidence type="ECO:0000313" key="4">
    <source>
        <dbReference type="Proteomes" id="UP000215185"/>
    </source>
</evidence>
<dbReference type="STRING" id="1123308.GCA_000380085_00075"/>
<dbReference type="Pfam" id="PF19200">
    <property type="entry name" value="MupG_N"/>
    <property type="match status" value="1"/>
</dbReference>
<gene>
    <name evidence="3" type="ORF">SAMEA4412692_00732</name>
</gene>
<dbReference type="PANTHER" id="PTHR38435">
    <property type="match status" value="1"/>
</dbReference>
<feature type="domain" description="6-phospho-N-acetylmuramidase N-terminal" evidence="2">
    <location>
        <begin position="10"/>
        <end position="231"/>
    </location>
</feature>
<dbReference type="Gene3D" id="2.40.100.10">
    <property type="entry name" value="Cyclophilin-like"/>
    <property type="match status" value="1"/>
</dbReference>
<dbReference type="eggNOG" id="COG3589">
    <property type="taxonomic scope" value="Bacteria"/>
</dbReference>
<proteinExistence type="predicted"/>
<name>A0A239SQH8_9STRE</name>
<accession>A0A239SQH8</accession>